<organism evidence="2 3">
    <name type="scientific">Arthroderma otae (strain ATCC MYA-4605 / CBS 113480)</name>
    <name type="common">Microsporum canis</name>
    <dbReference type="NCBI Taxonomy" id="554155"/>
    <lineage>
        <taxon>Eukaryota</taxon>
        <taxon>Fungi</taxon>
        <taxon>Dikarya</taxon>
        <taxon>Ascomycota</taxon>
        <taxon>Pezizomycotina</taxon>
        <taxon>Eurotiomycetes</taxon>
        <taxon>Eurotiomycetidae</taxon>
        <taxon>Onygenales</taxon>
        <taxon>Arthrodermataceae</taxon>
        <taxon>Microsporum</taxon>
    </lineage>
</organism>
<keyword evidence="1" id="KW-0732">Signal</keyword>
<dbReference type="STRING" id="554155.C5G1D6"/>
<feature type="chain" id="PRO_5002949854" description="Methyltransferase type 11 domain-containing protein" evidence="1">
    <location>
        <begin position="25"/>
        <end position="143"/>
    </location>
</feature>
<evidence type="ECO:0000313" key="3">
    <source>
        <dbReference type="Proteomes" id="UP000002035"/>
    </source>
</evidence>
<dbReference type="AlphaFoldDB" id="C5G1D6"/>
<dbReference type="OrthoDB" id="4510389at2759"/>
<dbReference type="GeneID" id="9226565"/>
<name>C5G1D6_ARTOC</name>
<keyword evidence="3" id="KW-1185">Reference proteome</keyword>
<sequence length="143" mass="15864">MLRNSYYGMIFLVASIGRVAPGLASTVPKPSHIFPREAILEIGAGAGGTELKPRYTDTGFFEAATNKFADFEEKMVFKTLEIGNNVSSQKFKENFYDIIIATNVLRATPNISTTLETTRSLRKPSGFCFWRKPLVSKPCAPHL</sequence>
<dbReference type="SUPFAM" id="SSF53335">
    <property type="entry name" value="S-adenosyl-L-methionine-dependent methyltransferases"/>
    <property type="match status" value="1"/>
</dbReference>
<protein>
    <recommendedName>
        <fullName evidence="4">Methyltransferase type 11 domain-containing protein</fullName>
    </recommendedName>
</protein>
<evidence type="ECO:0008006" key="4">
    <source>
        <dbReference type="Google" id="ProtNLM"/>
    </source>
</evidence>
<reference evidence="3" key="1">
    <citation type="journal article" date="2012" name="MBio">
        <title>Comparative genome analysis of Trichophyton rubrum and related dermatophytes reveals candidate genes involved in infection.</title>
        <authorList>
            <person name="Martinez D.A."/>
            <person name="Oliver B.G."/>
            <person name="Graeser Y."/>
            <person name="Goldberg J.M."/>
            <person name="Li W."/>
            <person name="Martinez-Rossi N.M."/>
            <person name="Monod M."/>
            <person name="Shelest E."/>
            <person name="Barton R.C."/>
            <person name="Birch E."/>
            <person name="Brakhage A.A."/>
            <person name="Chen Z."/>
            <person name="Gurr S.J."/>
            <person name="Heiman D."/>
            <person name="Heitman J."/>
            <person name="Kosti I."/>
            <person name="Rossi A."/>
            <person name="Saif S."/>
            <person name="Samalova M."/>
            <person name="Saunders C.W."/>
            <person name="Shea T."/>
            <person name="Summerbell R.C."/>
            <person name="Xu J."/>
            <person name="Young S."/>
            <person name="Zeng Q."/>
            <person name="Birren B.W."/>
            <person name="Cuomo C.A."/>
            <person name="White T.C."/>
        </authorList>
    </citation>
    <scope>NUCLEOTIDE SEQUENCE [LARGE SCALE GENOMIC DNA]</scope>
    <source>
        <strain evidence="3">ATCC MYA-4605 / CBS 113480</strain>
    </source>
</reference>
<dbReference type="EMBL" id="DS995710">
    <property type="protein sequence ID" value="EEQ28599.1"/>
    <property type="molecule type" value="Genomic_DNA"/>
</dbReference>
<dbReference type="Gene3D" id="3.40.50.150">
    <property type="entry name" value="Vaccinia Virus protein VP39"/>
    <property type="match status" value="1"/>
</dbReference>
<evidence type="ECO:0000313" key="2">
    <source>
        <dbReference type="EMBL" id="EEQ28599.1"/>
    </source>
</evidence>
<dbReference type="OMA" id="SHIFPRE"/>
<dbReference type="InterPro" id="IPR029063">
    <property type="entry name" value="SAM-dependent_MTases_sf"/>
</dbReference>
<dbReference type="HOGENOM" id="CLU_1805725_0_0_1"/>
<dbReference type="VEuPathDB" id="FungiDB:MCYG_08758"/>
<dbReference type="Proteomes" id="UP000002035">
    <property type="component" value="Unassembled WGS sequence"/>
</dbReference>
<dbReference type="RefSeq" id="XP_002842618.1">
    <property type="nucleotide sequence ID" value="XM_002842572.1"/>
</dbReference>
<proteinExistence type="predicted"/>
<gene>
    <name evidence="2" type="ORF">MCYG_08758</name>
</gene>
<evidence type="ECO:0000256" key="1">
    <source>
        <dbReference type="SAM" id="SignalP"/>
    </source>
</evidence>
<feature type="signal peptide" evidence="1">
    <location>
        <begin position="1"/>
        <end position="24"/>
    </location>
</feature>
<accession>C5G1D6</accession>